<reference evidence="2 3" key="1">
    <citation type="journal article" date="2018" name="G3 (Bethesda)">
        <title>Phylogenetic and Phylogenomic Definition of Rhizopus Species.</title>
        <authorList>
            <person name="Gryganskyi A.P."/>
            <person name="Golan J."/>
            <person name="Dolatabadi S."/>
            <person name="Mondo S."/>
            <person name="Robb S."/>
            <person name="Idnurm A."/>
            <person name="Muszewska A."/>
            <person name="Steczkiewicz K."/>
            <person name="Masonjones S."/>
            <person name="Liao H.L."/>
            <person name="Gajdeczka M.T."/>
            <person name="Anike F."/>
            <person name="Vuek A."/>
            <person name="Anishchenko I.M."/>
            <person name="Voigt K."/>
            <person name="de Hoog G.S."/>
            <person name="Smith M.E."/>
            <person name="Heitman J."/>
            <person name="Vilgalys R."/>
            <person name="Stajich J.E."/>
        </authorList>
    </citation>
    <scope>NUCLEOTIDE SEQUENCE [LARGE SCALE GENOMIC DNA]</scope>
    <source>
        <strain evidence="2 3">LSU 92-RS-03</strain>
    </source>
</reference>
<accession>A0A367KHT3</accession>
<evidence type="ECO:0000256" key="1">
    <source>
        <dbReference type="SAM" id="MobiDB-lite"/>
    </source>
</evidence>
<organism evidence="2 3">
    <name type="scientific">Rhizopus stolonifer</name>
    <name type="common">Rhizopus nigricans</name>
    <dbReference type="NCBI Taxonomy" id="4846"/>
    <lineage>
        <taxon>Eukaryota</taxon>
        <taxon>Fungi</taxon>
        <taxon>Fungi incertae sedis</taxon>
        <taxon>Mucoromycota</taxon>
        <taxon>Mucoromycotina</taxon>
        <taxon>Mucoromycetes</taxon>
        <taxon>Mucorales</taxon>
        <taxon>Mucorineae</taxon>
        <taxon>Rhizopodaceae</taxon>
        <taxon>Rhizopus</taxon>
    </lineage>
</organism>
<protein>
    <recommendedName>
        <fullName evidence="4">Mediator complex subunit 8</fullName>
    </recommendedName>
</protein>
<keyword evidence="3" id="KW-1185">Reference proteome</keyword>
<name>A0A367KHT3_RHIST</name>
<dbReference type="Gene3D" id="1.20.58.1710">
    <property type="match status" value="1"/>
</dbReference>
<dbReference type="EMBL" id="PJQM01001673">
    <property type="protein sequence ID" value="RCI01766.1"/>
    <property type="molecule type" value="Genomic_DNA"/>
</dbReference>
<comment type="caution">
    <text evidence="2">The sequence shown here is derived from an EMBL/GenBank/DDBJ whole genome shotgun (WGS) entry which is preliminary data.</text>
</comment>
<dbReference type="AlphaFoldDB" id="A0A367KHT3"/>
<evidence type="ECO:0008006" key="4">
    <source>
        <dbReference type="Google" id="ProtNLM"/>
    </source>
</evidence>
<gene>
    <name evidence="2" type="ORF">CU098_006541</name>
</gene>
<evidence type="ECO:0000313" key="3">
    <source>
        <dbReference type="Proteomes" id="UP000253551"/>
    </source>
</evidence>
<dbReference type="Proteomes" id="UP000253551">
    <property type="component" value="Unassembled WGS sequence"/>
</dbReference>
<proteinExistence type="predicted"/>
<evidence type="ECO:0000313" key="2">
    <source>
        <dbReference type="EMBL" id="RCI01766.1"/>
    </source>
</evidence>
<feature type="compositionally biased region" description="Acidic residues" evidence="1">
    <location>
        <begin position="185"/>
        <end position="203"/>
    </location>
</feature>
<dbReference type="OrthoDB" id="5568181at2759"/>
<feature type="region of interest" description="Disordered" evidence="1">
    <location>
        <begin position="185"/>
        <end position="206"/>
    </location>
</feature>
<sequence>MQAIQLDPNTYQELEILRNKLWSLQETFSVHITYLKEPKYPFTWPDLLNKFNMLTAKFASLSEDFYHYTEKASTATLPKLMIHPYIPTTTEQETNILSVLLRTKLIPDIEKLEAETQAAIARDLVDPNQNSTARIDDEQLIKTQLDQWNGLTSRHDRLAKDASQFVAELSNDHRSNFLLRYEDQIESDEEGEEEEEEEKEEEWEKMGFPSEEVWKKWRLECLMNFYSSGKSEVMGSDLKKLATAVKK</sequence>